<evidence type="ECO:0000313" key="2">
    <source>
        <dbReference type="Proteomes" id="UP001150581"/>
    </source>
</evidence>
<dbReference type="EMBL" id="JANBPG010000021">
    <property type="protein sequence ID" value="KAJ1901612.1"/>
    <property type="molecule type" value="Genomic_DNA"/>
</dbReference>
<gene>
    <name evidence="1" type="ORF">LPJ66_000637</name>
</gene>
<organism evidence="1 2">
    <name type="scientific">Kickxella alabastrina</name>
    <dbReference type="NCBI Taxonomy" id="61397"/>
    <lineage>
        <taxon>Eukaryota</taxon>
        <taxon>Fungi</taxon>
        <taxon>Fungi incertae sedis</taxon>
        <taxon>Zoopagomycota</taxon>
        <taxon>Kickxellomycotina</taxon>
        <taxon>Kickxellomycetes</taxon>
        <taxon>Kickxellales</taxon>
        <taxon>Kickxellaceae</taxon>
        <taxon>Kickxella</taxon>
    </lineage>
</organism>
<comment type="caution">
    <text evidence="1">The sequence shown here is derived from an EMBL/GenBank/DDBJ whole genome shotgun (WGS) entry which is preliminary data.</text>
</comment>
<reference evidence="1" key="1">
    <citation type="submission" date="2022-07" db="EMBL/GenBank/DDBJ databases">
        <title>Phylogenomic reconstructions and comparative analyses of Kickxellomycotina fungi.</title>
        <authorList>
            <person name="Reynolds N.K."/>
            <person name="Stajich J.E."/>
            <person name="Barry K."/>
            <person name="Grigoriev I.V."/>
            <person name="Crous P."/>
            <person name="Smith M.E."/>
        </authorList>
    </citation>
    <scope>NUCLEOTIDE SEQUENCE</scope>
    <source>
        <strain evidence="1">Benny 63K</strain>
    </source>
</reference>
<accession>A0ACC1IVT3</accession>
<name>A0ACC1IVT3_9FUNG</name>
<protein>
    <submittedName>
        <fullName evidence="1">Uncharacterized protein</fullName>
    </submittedName>
</protein>
<keyword evidence="2" id="KW-1185">Reference proteome</keyword>
<dbReference type="Proteomes" id="UP001150581">
    <property type="component" value="Unassembled WGS sequence"/>
</dbReference>
<evidence type="ECO:0000313" key="1">
    <source>
        <dbReference type="EMBL" id="KAJ1901612.1"/>
    </source>
</evidence>
<sequence length="149" mass="16936">MYLDSSTHIYSGRHRTKFGDKKFVLGLSWTPVNCQPEGAVYDVLEAGNISGVPTVYRSGILHSNLFGYRLEFLIMEDCGKSVWSTVESLTMRLIRHDVDDRFYRLQGRMTDTMQSVCTCLGQAKRAGVLHRDTTPDNITWRGKDTLVIN</sequence>
<proteinExistence type="predicted"/>